<evidence type="ECO:0000313" key="3">
    <source>
        <dbReference type="Proteomes" id="UP001152803"/>
    </source>
</evidence>
<dbReference type="AlphaFoldDB" id="A0A9Q1I5Q2"/>
<feature type="compositionally biased region" description="Polar residues" evidence="1">
    <location>
        <begin position="20"/>
        <end position="30"/>
    </location>
</feature>
<keyword evidence="3" id="KW-1185">Reference proteome</keyword>
<sequence>MLEISPSKGRHARGLKRTVQKSSSEAVSTGSVGGMRACLPARVNNPVYTHCRELSFSQHSLFQTFTCTVHRGAPEILGAISRILFPPPK</sequence>
<organism evidence="2 3">
    <name type="scientific">Conger conger</name>
    <name type="common">Conger eel</name>
    <name type="synonym">Muraena conger</name>
    <dbReference type="NCBI Taxonomy" id="82655"/>
    <lineage>
        <taxon>Eukaryota</taxon>
        <taxon>Metazoa</taxon>
        <taxon>Chordata</taxon>
        <taxon>Craniata</taxon>
        <taxon>Vertebrata</taxon>
        <taxon>Euteleostomi</taxon>
        <taxon>Actinopterygii</taxon>
        <taxon>Neopterygii</taxon>
        <taxon>Teleostei</taxon>
        <taxon>Anguilliformes</taxon>
        <taxon>Congridae</taxon>
        <taxon>Conger</taxon>
    </lineage>
</organism>
<comment type="caution">
    <text evidence="2">The sequence shown here is derived from an EMBL/GenBank/DDBJ whole genome shotgun (WGS) entry which is preliminary data.</text>
</comment>
<dbReference type="Proteomes" id="UP001152803">
    <property type="component" value="Unassembled WGS sequence"/>
</dbReference>
<protein>
    <submittedName>
        <fullName evidence="2">Uncharacterized protein</fullName>
    </submittedName>
</protein>
<accession>A0A9Q1I5Q2</accession>
<evidence type="ECO:0000256" key="1">
    <source>
        <dbReference type="SAM" id="MobiDB-lite"/>
    </source>
</evidence>
<reference evidence="2" key="1">
    <citation type="journal article" date="2023" name="Science">
        <title>Genome structures resolve the early diversification of teleost fishes.</title>
        <authorList>
            <person name="Parey E."/>
            <person name="Louis A."/>
            <person name="Montfort J."/>
            <person name="Bouchez O."/>
            <person name="Roques C."/>
            <person name="Iampietro C."/>
            <person name="Lluch J."/>
            <person name="Castinel A."/>
            <person name="Donnadieu C."/>
            <person name="Desvignes T."/>
            <person name="Floi Bucao C."/>
            <person name="Jouanno E."/>
            <person name="Wen M."/>
            <person name="Mejri S."/>
            <person name="Dirks R."/>
            <person name="Jansen H."/>
            <person name="Henkel C."/>
            <person name="Chen W.J."/>
            <person name="Zahm M."/>
            <person name="Cabau C."/>
            <person name="Klopp C."/>
            <person name="Thompson A.W."/>
            <person name="Robinson-Rechavi M."/>
            <person name="Braasch I."/>
            <person name="Lecointre G."/>
            <person name="Bobe J."/>
            <person name="Postlethwait J.H."/>
            <person name="Berthelot C."/>
            <person name="Roest Crollius H."/>
            <person name="Guiguen Y."/>
        </authorList>
    </citation>
    <scope>NUCLEOTIDE SEQUENCE</scope>
    <source>
        <strain evidence="2">Concon-B</strain>
    </source>
</reference>
<dbReference type="EMBL" id="JAFJMO010000003">
    <property type="protein sequence ID" value="KAJ8282736.1"/>
    <property type="molecule type" value="Genomic_DNA"/>
</dbReference>
<evidence type="ECO:0000313" key="2">
    <source>
        <dbReference type="EMBL" id="KAJ8282736.1"/>
    </source>
</evidence>
<proteinExistence type="predicted"/>
<gene>
    <name evidence="2" type="ORF">COCON_G00052550</name>
</gene>
<name>A0A9Q1I5Q2_CONCO</name>
<feature type="region of interest" description="Disordered" evidence="1">
    <location>
        <begin position="1"/>
        <end position="31"/>
    </location>
</feature>
<feature type="compositionally biased region" description="Basic residues" evidence="1">
    <location>
        <begin position="8"/>
        <end position="19"/>
    </location>
</feature>